<evidence type="ECO:0000313" key="3">
    <source>
        <dbReference type="Proteomes" id="UP000177579"/>
    </source>
</evidence>
<evidence type="ECO:0000256" key="1">
    <source>
        <dbReference type="SAM" id="Phobius"/>
    </source>
</evidence>
<dbReference type="EMBL" id="MFGO01000029">
    <property type="protein sequence ID" value="OGF40442.1"/>
    <property type="molecule type" value="Genomic_DNA"/>
</dbReference>
<proteinExistence type="predicted"/>
<accession>A0A1F5TN84</accession>
<dbReference type="Proteomes" id="UP000177579">
    <property type="component" value="Unassembled WGS sequence"/>
</dbReference>
<comment type="caution">
    <text evidence="2">The sequence shown here is derived from an EMBL/GenBank/DDBJ whole genome shotgun (WGS) entry which is preliminary data.</text>
</comment>
<keyword evidence="1" id="KW-0472">Membrane</keyword>
<feature type="transmembrane region" description="Helical" evidence="1">
    <location>
        <begin position="6"/>
        <end position="28"/>
    </location>
</feature>
<reference evidence="2 3" key="1">
    <citation type="journal article" date="2016" name="Nat. Commun.">
        <title>Thousands of microbial genomes shed light on interconnected biogeochemical processes in an aquifer system.</title>
        <authorList>
            <person name="Anantharaman K."/>
            <person name="Brown C.T."/>
            <person name="Hug L.A."/>
            <person name="Sharon I."/>
            <person name="Castelle C.J."/>
            <person name="Probst A.J."/>
            <person name="Thomas B.C."/>
            <person name="Singh A."/>
            <person name="Wilkins M.J."/>
            <person name="Karaoz U."/>
            <person name="Brodie E.L."/>
            <person name="Williams K.H."/>
            <person name="Hubbard S.S."/>
            <person name="Banfield J.F."/>
        </authorList>
    </citation>
    <scope>NUCLEOTIDE SEQUENCE [LARGE SCALE GENOMIC DNA]</scope>
</reference>
<dbReference type="AlphaFoldDB" id="A0A1F5TN84"/>
<protein>
    <submittedName>
        <fullName evidence="2">Uncharacterized protein</fullName>
    </submittedName>
</protein>
<gene>
    <name evidence="2" type="ORF">A2531_02810</name>
</gene>
<keyword evidence="1" id="KW-1133">Transmembrane helix</keyword>
<organism evidence="2 3">
    <name type="scientific">Candidatus Falkowbacteria bacterium RIFOXYD2_FULL_34_120</name>
    <dbReference type="NCBI Taxonomy" id="1798007"/>
    <lineage>
        <taxon>Bacteria</taxon>
        <taxon>Candidatus Falkowiibacteriota</taxon>
    </lineage>
</organism>
<sequence>MTIIHILIFMVIGGTLVWLVGNTINALIRPETFIIRTPKKWKGVIPYMSTLRDENGKIIELTREDLNDEDKIKTIFKK</sequence>
<keyword evidence="1" id="KW-0812">Transmembrane</keyword>
<name>A0A1F5TN84_9BACT</name>
<evidence type="ECO:0000313" key="2">
    <source>
        <dbReference type="EMBL" id="OGF40442.1"/>
    </source>
</evidence>